<name>A0A0F9AXF5_9ZZZZ</name>
<evidence type="ECO:0000313" key="2">
    <source>
        <dbReference type="EMBL" id="KKL06217.1"/>
    </source>
</evidence>
<comment type="caution">
    <text evidence="2">The sequence shown here is derived from an EMBL/GenBank/DDBJ whole genome shotgun (WGS) entry which is preliminary data.</text>
</comment>
<reference evidence="2" key="1">
    <citation type="journal article" date="2015" name="Nature">
        <title>Complex archaea that bridge the gap between prokaryotes and eukaryotes.</title>
        <authorList>
            <person name="Spang A."/>
            <person name="Saw J.H."/>
            <person name="Jorgensen S.L."/>
            <person name="Zaremba-Niedzwiedzka K."/>
            <person name="Martijn J."/>
            <person name="Lind A.E."/>
            <person name="van Eijk R."/>
            <person name="Schleper C."/>
            <person name="Guy L."/>
            <person name="Ettema T.J."/>
        </authorList>
    </citation>
    <scope>NUCLEOTIDE SEQUENCE</scope>
</reference>
<sequence length="110" mass="11805">MGTSKSKLPGVDKIVGKRGSKNNKRRLEAFGKSGPAHGADWATADAELMRDVVVAITALGGAVLFGMSRDQGAHALTIMLGKEREALWYNADANLNEELAKVRERLLAIT</sequence>
<evidence type="ECO:0000256" key="1">
    <source>
        <dbReference type="SAM" id="MobiDB-lite"/>
    </source>
</evidence>
<gene>
    <name evidence="2" type="ORF">LCGC14_2598230</name>
</gene>
<proteinExistence type="predicted"/>
<dbReference type="AlphaFoldDB" id="A0A0F9AXF5"/>
<dbReference type="EMBL" id="LAZR01043798">
    <property type="protein sequence ID" value="KKL06217.1"/>
    <property type="molecule type" value="Genomic_DNA"/>
</dbReference>
<accession>A0A0F9AXF5</accession>
<organism evidence="2">
    <name type="scientific">marine sediment metagenome</name>
    <dbReference type="NCBI Taxonomy" id="412755"/>
    <lineage>
        <taxon>unclassified sequences</taxon>
        <taxon>metagenomes</taxon>
        <taxon>ecological metagenomes</taxon>
    </lineage>
</organism>
<protein>
    <submittedName>
        <fullName evidence="2">Uncharacterized protein</fullName>
    </submittedName>
</protein>
<feature type="region of interest" description="Disordered" evidence="1">
    <location>
        <begin position="1"/>
        <end position="37"/>
    </location>
</feature>